<dbReference type="Proteomes" id="UP000008549">
    <property type="component" value="Unassembled WGS sequence"/>
</dbReference>
<accession>A8Y2P1</accession>
<dbReference type="CTD" id="8580182"/>
<keyword evidence="1" id="KW-0812">Transmembrane</keyword>
<gene>
    <name evidence="3 5" type="ORF">CBG22614</name>
    <name evidence="3" type="ORF">CBG_22614</name>
</gene>
<sequence>MPIKLLDFPVDIQARILNELAFTELFKFAQCSKKSGKKAKLAHTKELKLELNLSSSWIMIDNVMKIEAQKFRLGDERKVTGFQYFDDMRAAYYYENPTKMVSFWENRTNGLKTMFVHFSNLFECPTHSVRSDASVPATTFLLIVHKITSSQQEIKSLDIAAKSLVENNVKWILDKLTITEELTLGEKLSDDFGRNNQIRFDAKQIFIFNASWICPQNLAAMKNCVSIELDGTVLIGQDVVKFFEEWREGMYQNLEYFSLKSEKLKHDFTLPGFDKLEQGEQIYHKLKMFQLLSYYHIPGSTIATKSYGATYQYGGTTALKEGSDMIRTIEKCRSKSHSDKISRQKSAENSGTTVFASIEADAYFELNYLGTVVQILAISSVTLFCWVPCESVRQNCSCIFELRLYPIIRLENEIDNNANQEDEDPIMQESVVHFGIGFVFGVIITSVAFWFSHWT</sequence>
<evidence type="ECO:0000256" key="1">
    <source>
        <dbReference type="SAM" id="Phobius"/>
    </source>
</evidence>
<protein>
    <submittedName>
        <fullName evidence="3">Protein CBG22614</fullName>
    </submittedName>
</protein>
<keyword evidence="1" id="KW-1133">Transmembrane helix</keyword>
<keyword evidence="4" id="KW-1185">Reference proteome</keyword>
<dbReference type="AlphaFoldDB" id="A8Y2P1"/>
<evidence type="ECO:0000313" key="3">
    <source>
        <dbReference type="EMBL" id="CAP39166.1"/>
    </source>
</evidence>
<proteinExistence type="predicted"/>
<feature type="transmembrane region" description="Helical" evidence="1">
    <location>
        <begin position="431"/>
        <end position="451"/>
    </location>
</feature>
<organism evidence="3 4">
    <name type="scientific">Caenorhabditis briggsae</name>
    <dbReference type="NCBI Taxonomy" id="6238"/>
    <lineage>
        <taxon>Eukaryota</taxon>
        <taxon>Metazoa</taxon>
        <taxon>Ecdysozoa</taxon>
        <taxon>Nematoda</taxon>
        <taxon>Chromadorea</taxon>
        <taxon>Rhabditida</taxon>
        <taxon>Rhabditina</taxon>
        <taxon>Rhabditomorpha</taxon>
        <taxon>Rhabditoidea</taxon>
        <taxon>Rhabditidae</taxon>
        <taxon>Peloderinae</taxon>
        <taxon>Caenorhabditis</taxon>
    </lineage>
</organism>
<dbReference type="WormBase" id="CBG22614">
    <property type="protein sequence ID" value="CBP45677"/>
    <property type="gene ID" value="WBGene00041137"/>
</dbReference>
<evidence type="ECO:0000313" key="5">
    <source>
        <dbReference type="WormBase" id="CBG22614"/>
    </source>
</evidence>
<dbReference type="HOGENOM" id="CLU_601623_0_0_1"/>
<dbReference type="InParanoid" id="A8Y2P1"/>
<name>A8Y2P1_CAEBR</name>
<reference evidence="3 4" key="1">
    <citation type="journal article" date="2003" name="PLoS Biol.">
        <title>The genome sequence of Caenorhabditis briggsae: a platform for comparative genomics.</title>
        <authorList>
            <person name="Stein L.D."/>
            <person name="Bao Z."/>
            <person name="Blasiar D."/>
            <person name="Blumenthal T."/>
            <person name="Brent M.R."/>
            <person name="Chen N."/>
            <person name="Chinwalla A."/>
            <person name="Clarke L."/>
            <person name="Clee C."/>
            <person name="Coghlan A."/>
            <person name="Coulson A."/>
            <person name="D'Eustachio P."/>
            <person name="Fitch D.H."/>
            <person name="Fulton L.A."/>
            <person name="Fulton R.E."/>
            <person name="Griffiths-Jones S."/>
            <person name="Harris T.W."/>
            <person name="Hillier L.W."/>
            <person name="Kamath R."/>
            <person name="Kuwabara P.E."/>
            <person name="Mardis E.R."/>
            <person name="Marra M.A."/>
            <person name="Miner T.L."/>
            <person name="Minx P."/>
            <person name="Mullikin J.C."/>
            <person name="Plumb R.W."/>
            <person name="Rogers J."/>
            <person name="Schein J.E."/>
            <person name="Sohrmann M."/>
            <person name="Spieth J."/>
            <person name="Stajich J.E."/>
            <person name="Wei C."/>
            <person name="Willey D."/>
            <person name="Wilson R.K."/>
            <person name="Durbin R."/>
            <person name="Waterston R.H."/>
        </authorList>
    </citation>
    <scope>NUCLEOTIDE SEQUENCE [LARGE SCALE GENOMIC DNA]</scope>
    <source>
        <strain evidence="3 4">AF16</strain>
    </source>
</reference>
<dbReference type="PANTHER" id="PTHR21503">
    <property type="entry name" value="F-BOX-CONTAINING HYPOTHETICAL PROTEIN C.ELEGANS"/>
    <property type="match status" value="1"/>
</dbReference>
<dbReference type="eggNOG" id="ENOG502TFWJ">
    <property type="taxonomic scope" value="Eukaryota"/>
</dbReference>
<dbReference type="GeneID" id="8580182"/>
<feature type="domain" description="F-box" evidence="2">
    <location>
        <begin position="2"/>
        <end position="34"/>
    </location>
</feature>
<dbReference type="EMBL" id="HE600969">
    <property type="protein sequence ID" value="CAP39166.1"/>
    <property type="molecule type" value="Genomic_DNA"/>
</dbReference>
<evidence type="ECO:0000313" key="4">
    <source>
        <dbReference type="Proteomes" id="UP000008549"/>
    </source>
</evidence>
<dbReference type="RefSeq" id="XP_002638185.1">
    <property type="nucleotide sequence ID" value="XM_002638139.1"/>
</dbReference>
<evidence type="ECO:0000259" key="2">
    <source>
        <dbReference type="PROSITE" id="PS50181"/>
    </source>
</evidence>
<keyword evidence="1" id="KW-0472">Membrane</keyword>
<dbReference type="PANTHER" id="PTHR21503:SF52">
    <property type="entry name" value="F-BOX DOMAIN-CONTAINING PROTEIN"/>
    <property type="match status" value="1"/>
</dbReference>
<dbReference type="PROSITE" id="PS50181">
    <property type="entry name" value="FBOX"/>
    <property type="match status" value="1"/>
</dbReference>
<dbReference type="InterPro" id="IPR001810">
    <property type="entry name" value="F-box_dom"/>
</dbReference>
<reference evidence="3 4" key="2">
    <citation type="journal article" date="2011" name="PLoS Genet.">
        <title>Caenorhabditis briggsae recombinant inbred line genotypes reveal inter-strain incompatibility and the evolution of recombination.</title>
        <authorList>
            <person name="Ross J.A."/>
            <person name="Koboldt D.C."/>
            <person name="Staisch J.E."/>
            <person name="Chamberlin H.M."/>
            <person name="Gupta B.P."/>
            <person name="Miller R.D."/>
            <person name="Baird S.E."/>
            <person name="Haag E.S."/>
        </authorList>
    </citation>
    <scope>NUCLEOTIDE SEQUENCE [LARGE SCALE GENOMIC DNA]</scope>
    <source>
        <strain evidence="3 4">AF16</strain>
    </source>
</reference>
<dbReference type="KEGG" id="cbr:CBG_22614"/>